<sequence>MGGMIAEFMLVRQSYKLAQIIKQLCGLDTRGLSRAEIAQILDNVHSTSDEQCALLAEARNQLALLQGVKGLVTIGSPKTFDKHNNLILPALLFLNILLPLLKQDKVPLDWLKFLVKLSPSFSSIARLLINPDNFKEPNRFLAKMIDGGVDSFPLGVGFQLLKAIYSGQGIKRMDAGKFNYSAHLDYIPIDIPLYHLLSHADPLAPGYNLGFIDEGAFQFPRYRHRLKQIERIADAAAVNRVDLHAGQSRVIGLVIPGVVHLDFFYGHVGIEIVRPLLDRIVKTINQAG</sequence>
<dbReference type="STRING" id="1802583.A2311_02605"/>
<accession>A0A1F4TSV8</accession>
<protein>
    <submittedName>
        <fullName evidence="1">Uncharacterized protein</fullName>
    </submittedName>
</protein>
<name>A0A1F4TSV8_UNCSA</name>
<proteinExistence type="predicted"/>
<evidence type="ECO:0000313" key="1">
    <source>
        <dbReference type="EMBL" id="OGC35153.1"/>
    </source>
</evidence>
<evidence type="ECO:0000313" key="2">
    <source>
        <dbReference type="Proteomes" id="UP000178951"/>
    </source>
</evidence>
<gene>
    <name evidence="1" type="ORF">A2311_02605</name>
</gene>
<comment type="caution">
    <text evidence="1">The sequence shown here is derived from an EMBL/GenBank/DDBJ whole genome shotgun (WGS) entry which is preliminary data.</text>
</comment>
<reference evidence="1 2" key="1">
    <citation type="journal article" date="2016" name="Nat. Commun.">
        <title>Thousands of microbial genomes shed light on interconnected biogeochemical processes in an aquifer system.</title>
        <authorList>
            <person name="Anantharaman K."/>
            <person name="Brown C.T."/>
            <person name="Hug L.A."/>
            <person name="Sharon I."/>
            <person name="Castelle C.J."/>
            <person name="Probst A.J."/>
            <person name="Thomas B.C."/>
            <person name="Singh A."/>
            <person name="Wilkins M.J."/>
            <person name="Karaoz U."/>
            <person name="Brodie E.L."/>
            <person name="Williams K.H."/>
            <person name="Hubbard S.S."/>
            <person name="Banfield J.F."/>
        </authorList>
    </citation>
    <scope>NUCLEOTIDE SEQUENCE [LARGE SCALE GENOMIC DNA]</scope>
</reference>
<organism evidence="1 2">
    <name type="scientific">candidate division WOR-1 bacterium RIFOXYB2_FULL_48_7</name>
    <dbReference type="NCBI Taxonomy" id="1802583"/>
    <lineage>
        <taxon>Bacteria</taxon>
        <taxon>Bacillati</taxon>
        <taxon>Saganbacteria</taxon>
    </lineage>
</organism>
<dbReference type="Proteomes" id="UP000178951">
    <property type="component" value="Unassembled WGS sequence"/>
</dbReference>
<dbReference type="AlphaFoldDB" id="A0A1F4TSV8"/>
<dbReference type="EMBL" id="MEUF01000034">
    <property type="protein sequence ID" value="OGC35153.1"/>
    <property type="molecule type" value="Genomic_DNA"/>
</dbReference>